<evidence type="ECO:0000256" key="2">
    <source>
        <dbReference type="ARBA" id="ARBA00022692"/>
    </source>
</evidence>
<evidence type="ECO:0000313" key="6">
    <source>
        <dbReference type="EMBL" id="MFL0250355.1"/>
    </source>
</evidence>
<evidence type="ECO:0000313" key="7">
    <source>
        <dbReference type="Proteomes" id="UP001623592"/>
    </source>
</evidence>
<evidence type="ECO:0000259" key="5">
    <source>
        <dbReference type="Pfam" id="PF06803"/>
    </source>
</evidence>
<evidence type="ECO:0000256" key="1">
    <source>
        <dbReference type="ARBA" id="ARBA00004127"/>
    </source>
</evidence>
<protein>
    <submittedName>
        <fullName evidence="6">YkvA family protein</fullName>
    </submittedName>
</protein>
<keyword evidence="7" id="KW-1185">Reference proteome</keyword>
<name>A0ABW8TFA0_9CLOT</name>
<dbReference type="RefSeq" id="WP_406787026.1">
    <property type="nucleotide sequence ID" value="NZ_JBJIAA010000006.1"/>
</dbReference>
<feature type="domain" description="DUF1232" evidence="5">
    <location>
        <begin position="216"/>
        <end position="251"/>
    </location>
</feature>
<accession>A0ABW8TFA0</accession>
<comment type="subcellular location">
    <subcellularLocation>
        <location evidence="1">Endomembrane system</location>
        <topology evidence="1">Multi-pass membrane protein</topology>
    </subcellularLocation>
</comment>
<sequence>MKISSVIVKISENDILQIIEEYVDVKELSIQQISIGDILTVYGTYSKGIKIPFQVKLGFGSVKNNIVMAKILSIKVAKVRVSIDILTYLINKVTNILKDIGIDLKKDNLYIDIDILSKIIPFIYFKVNYIKSHKGYLEVEVENLIYTKEKEIESIHKEDSDEKVRKIVDGYTKIRKNICSKIPKKYEKFAEYFMILPDLIVLLGRLLKDNRVEMKTKVIIAGTIAYLASPVQIIAEIIPVLGQVDDISLTFFVLDRIVNEVPEKIIIENWQGNKDIICKIKDGTKFIFNNIGTGNAIKILKYIASMKRKSNKK</sequence>
<keyword evidence="4" id="KW-0472">Membrane</keyword>
<dbReference type="Pfam" id="PF06803">
    <property type="entry name" value="DUF1232"/>
    <property type="match status" value="1"/>
</dbReference>
<dbReference type="EMBL" id="JBJIAA010000006">
    <property type="protein sequence ID" value="MFL0250355.1"/>
    <property type="molecule type" value="Genomic_DNA"/>
</dbReference>
<gene>
    <name evidence="6" type="ORF">ACJDT4_07950</name>
</gene>
<reference evidence="6 7" key="1">
    <citation type="submission" date="2024-11" db="EMBL/GenBank/DDBJ databases">
        <authorList>
            <person name="Heng Y.C."/>
            <person name="Lim A.C.H."/>
            <person name="Lee J.K.Y."/>
            <person name="Kittelmann S."/>
        </authorList>
    </citation>
    <scope>NUCLEOTIDE SEQUENCE [LARGE SCALE GENOMIC DNA]</scope>
    <source>
        <strain evidence="6 7">WILCCON 0114</strain>
    </source>
</reference>
<evidence type="ECO:0000256" key="4">
    <source>
        <dbReference type="ARBA" id="ARBA00023136"/>
    </source>
</evidence>
<dbReference type="InterPro" id="IPR010652">
    <property type="entry name" value="DUF1232"/>
</dbReference>
<dbReference type="Proteomes" id="UP001623592">
    <property type="component" value="Unassembled WGS sequence"/>
</dbReference>
<proteinExistence type="predicted"/>
<organism evidence="6 7">
    <name type="scientific">Clostridium neuense</name>
    <dbReference type="NCBI Taxonomy" id="1728934"/>
    <lineage>
        <taxon>Bacteria</taxon>
        <taxon>Bacillati</taxon>
        <taxon>Bacillota</taxon>
        <taxon>Clostridia</taxon>
        <taxon>Eubacteriales</taxon>
        <taxon>Clostridiaceae</taxon>
        <taxon>Clostridium</taxon>
    </lineage>
</organism>
<comment type="caution">
    <text evidence="6">The sequence shown here is derived from an EMBL/GenBank/DDBJ whole genome shotgun (WGS) entry which is preliminary data.</text>
</comment>
<keyword evidence="3" id="KW-1133">Transmembrane helix</keyword>
<keyword evidence="2" id="KW-0812">Transmembrane</keyword>
<evidence type="ECO:0000256" key="3">
    <source>
        <dbReference type="ARBA" id="ARBA00022989"/>
    </source>
</evidence>